<dbReference type="InterPro" id="IPR003439">
    <property type="entry name" value="ABC_transporter-like_ATP-bd"/>
</dbReference>
<reference evidence="6 7" key="1">
    <citation type="submission" date="2020-08" db="EMBL/GenBank/DDBJ databases">
        <title>Clostridia isolated from Swiss meat.</title>
        <authorList>
            <person name="Wambui J."/>
            <person name="Stevens M.J.A."/>
            <person name="Stephan R."/>
        </authorList>
    </citation>
    <scope>NUCLEOTIDE SEQUENCE [LARGE SCALE GENOMIC DNA]</scope>
    <source>
        <strain evidence="6 7">CM001</strain>
    </source>
</reference>
<dbReference type="GO" id="GO:0005524">
    <property type="term" value="F:ATP binding"/>
    <property type="evidence" value="ECO:0007669"/>
    <property type="project" value="UniProtKB-KW"/>
</dbReference>
<evidence type="ECO:0000259" key="5">
    <source>
        <dbReference type="PROSITE" id="PS50893"/>
    </source>
</evidence>
<keyword evidence="2" id="KW-0813">Transport</keyword>
<dbReference type="InterPro" id="IPR017911">
    <property type="entry name" value="MacB-like_ATP-bd"/>
</dbReference>
<sequence>MNYIKLDSVYKNYQVDKQELEILKDINCSINQGEFVVILGPSGSGKSTLLNLLGGMDTVTKGKININGQIITNFKRKQLSMYRKEKIGFVFQFYNLISTLTVFENVNLSERMSKYSEKTDVILSELDVSHRRNNFPFELSGGEQQRVSIARAICKNPDIILCDEPTGALDSKTGKTVISVLYNICKQRKSTVIIVTHNASIAKIADRVIELRDGRIINNRVQEKTISVEDVEL</sequence>
<dbReference type="EMBL" id="JACKWY010000008">
    <property type="protein sequence ID" value="MBB6715791.1"/>
    <property type="molecule type" value="Genomic_DNA"/>
</dbReference>
<evidence type="ECO:0000256" key="2">
    <source>
        <dbReference type="ARBA" id="ARBA00022448"/>
    </source>
</evidence>
<dbReference type="AlphaFoldDB" id="A0A7X0SDS7"/>
<evidence type="ECO:0000313" key="7">
    <source>
        <dbReference type="Proteomes" id="UP000585258"/>
    </source>
</evidence>
<dbReference type="FunFam" id="3.40.50.300:FF:000032">
    <property type="entry name" value="Export ABC transporter ATP-binding protein"/>
    <property type="match status" value="1"/>
</dbReference>
<gene>
    <name evidence="6" type="ORF">H7E68_13860</name>
</gene>
<dbReference type="InterPro" id="IPR017871">
    <property type="entry name" value="ABC_transporter-like_CS"/>
</dbReference>
<keyword evidence="3" id="KW-0547">Nucleotide-binding</keyword>
<dbReference type="InterPro" id="IPR027417">
    <property type="entry name" value="P-loop_NTPase"/>
</dbReference>
<dbReference type="SUPFAM" id="SSF52540">
    <property type="entry name" value="P-loop containing nucleoside triphosphate hydrolases"/>
    <property type="match status" value="1"/>
</dbReference>
<dbReference type="PROSITE" id="PS50893">
    <property type="entry name" value="ABC_TRANSPORTER_2"/>
    <property type="match status" value="1"/>
</dbReference>
<dbReference type="PANTHER" id="PTHR42798:SF2">
    <property type="entry name" value="ABC TRANSPORTER ATP-BINDING PROTEIN MG467-RELATED"/>
    <property type="match status" value="1"/>
</dbReference>
<comment type="caution">
    <text evidence="6">The sequence shown here is derived from an EMBL/GenBank/DDBJ whole genome shotgun (WGS) entry which is preliminary data.</text>
</comment>
<organism evidence="6 7">
    <name type="scientific">Clostridium gasigenes</name>
    <dbReference type="NCBI Taxonomy" id="94869"/>
    <lineage>
        <taxon>Bacteria</taxon>
        <taxon>Bacillati</taxon>
        <taxon>Bacillota</taxon>
        <taxon>Clostridia</taxon>
        <taxon>Eubacteriales</taxon>
        <taxon>Clostridiaceae</taxon>
        <taxon>Clostridium</taxon>
    </lineage>
</organism>
<dbReference type="RefSeq" id="WP_185164978.1">
    <property type="nucleotide sequence ID" value="NZ_JACKWY010000008.1"/>
</dbReference>
<dbReference type="SMART" id="SM00382">
    <property type="entry name" value="AAA"/>
    <property type="match status" value="1"/>
</dbReference>
<dbReference type="PANTHER" id="PTHR42798">
    <property type="entry name" value="LIPOPROTEIN-RELEASING SYSTEM ATP-BINDING PROTEIN LOLD"/>
    <property type="match status" value="1"/>
</dbReference>
<dbReference type="PROSITE" id="PS00211">
    <property type="entry name" value="ABC_TRANSPORTER_1"/>
    <property type="match status" value="1"/>
</dbReference>
<accession>A0A7X0SDS7</accession>
<keyword evidence="4 6" id="KW-0067">ATP-binding</keyword>
<comment type="similarity">
    <text evidence="1">Belongs to the ABC transporter superfamily.</text>
</comment>
<evidence type="ECO:0000256" key="3">
    <source>
        <dbReference type="ARBA" id="ARBA00022741"/>
    </source>
</evidence>
<evidence type="ECO:0000256" key="1">
    <source>
        <dbReference type="ARBA" id="ARBA00005417"/>
    </source>
</evidence>
<dbReference type="Gene3D" id="3.40.50.300">
    <property type="entry name" value="P-loop containing nucleotide triphosphate hydrolases"/>
    <property type="match status" value="1"/>
</dbReference>
<evidence type="ECO:0000313" key="6">
    <source>
        <dbReference type="EMBL" id="MBB6715791.1"/>
    </source>
</evidence>
<dbReference type="InterPro" id="IPR003593">
    <property type="entry name" value="AAA+_ATPase"/>
</dbReference>
<evidence type="ECO:0000256" key="4">
    <source>
        <dbReference type="ARBA" id="ARBA00022840"/>
    </source>
</evidence>
<dbReference type="GO" id="GO:0022857">
    <property type="term" value="F:transmembrane transporter activity"/>
    <property type="evidence" value="ECO:0007669"/>
    <property type="project" value="UniProtKB-ARBA"/>
</dbReference>
<dbReference type="Pfam" id="PF00005">
    <property type="entry name" value="ABC_tran"/>
    <property type="match status" value="1"/>
</dbReference>
<protein>
    <submittedName>
        <fullName evidence="6">ABC transporter ATP-binding protein</fullName>
    </submittedName>
</protein>
<dbReference type="GO" id="GO:0098796">
    <property type="term" value="C:membrane protein complex"/>
    <property type="evidence" value="ECO:0007669"/>
    <property type="project" value="UniProtKB-ARBA"/>
</dbReference>
<feature type="domain" description="ABC transporter" evidence="5">
    <location>
        <begin position="4"/>
        <end position="233"/>
    </location>
</feature>
<dbReference type="GO" id="GO:0016887">
    <property type="term" value="F:ATP hydrolysis activity"/>
    <property type="evidence" value="ECO:0007669"/>
    <property type="project" value="InterPro"/>
</dbReference>
<dbReference type="CDD" id="cd03255">
    <property type="entry name" value="ABC_MJ0796_LolCDE_FtsE"/>
    <property type="match status" value="1"/>
</dbReference>
<name>A0A7X0SDS7_9CLOT</name>
<dbReference type="Proteomes" id="UP000585258">
    <property type="component" value="Unassembled WGS sequence"/>
</dbReference>
<proteinExistence type="inferred from homology"/>